<gene>
    <name evidence="2" type="ORF">BL253_36960</name>
</gene>
<evidence type="ECO:0000313" key="3">
    <source>
        <dbReference type="Proteomes" id="UP000188929"/>
    </source>
</evidence>
<dbReference type="Pfam" id="PF14028">
    <property type="entry name" value="Lant_dehydr_C"/>
    <property type="match status" value="1"/>
</dbReference>
<protein>
    <recommendedName>
        <fullName evidence="1">Thiopeptide-type bacteriocin biosynthesis domain-containing protein</fullName>
    </recommendedName>
</protein>
<proteinExistence type="predicted"/>
<dbReference type="AlphaFoldDB" id="A0A1V2HZ50"/>
<name>A0A1V2HZ50_9ACTN</name>
<organism evidence="2 3">
    <name type="scientific">Pseudofrankia asymbiotica</name>
    <dbReference type="NCBI Taxonomy" id="1834516"/>
    <lineage>
        <taxon>Bacteria</taxon>
        <taxon>Bacillati</taxon>
        <taxon>Actinomycetota</taxon>
        <taxon>Actinomycetes</taxon>
        <taxon>Frankiales</taxon>
        <taxon>Frankiaceae</taxon>
        <taxon>Pseudofrankia</taxon>
    </lineage>
</organism>
<dbReference type="STRING" id="1834516.BL253_36960"/>
<dbReference type="Proteomes" id="UP000188929">
    <property type="component" value="Unassembled WGS sequence"/>
</dbReference>
<dbReference type="RefSeq" id="WP_076822857.1">
    <property type="nucleotide sequence ID" value="NZ_MOMC01000125.1"/>
</dbReference>
<dbReference type="InterPro" id="IPR023809">
    <property type="entry name" value="Thiopep_bacteriocin_synth_dom"/>
</dbReference>
<dbReference type="OrthoDB" id="4678170at2"/>
<reference evidence="3" key="1">
    <citation type="submission" date="2016-10" db="EMBL/GenBank/DDBJ databases">
        <title>Frankia sp. NRRL B-16386 Genome sequencing.</title>
        <authorList>
            <person name="Ghodhbane-Gtari F."/>
            <person name="Swanson E."/>
            <person name="Gueddou A."/>
            <person name="Hezbri K."/>
            <person name="Ktari K."/>
            <person name="Nouioui I."/>
            <person name="Morris K."/>
            <person name="Simpson S."/>
            <person name="Abebe-Akele F."/>
            <person name="Thomas K."/>
            <person name="Gtari M."/>
            <person name="Tisa L.S."/>
        </authorList>
    </citation>
    <scope>NUCLEOTIDE SEQUENCE [LARGE SCALE GENOMIC DNA]</scope>
    <source>
        <strain evidence="3">NRRL B-16386</strain>
    </source>
</reference>
<dbReference type="NCBIfam" id="TIGR03891">
    <property type="entry name" value="thiopep_ocin"/>
    <property type="match status" value="1"/>
</dbReference>
<evidence type="ECO:0000259" key="1">
    <source>
        <dbReference type="Pfam" id="PF14028"/>
    </source>
</evidence>
<feature type="domain" description="Thiopeptide-type bacteriocin biosynthesis" evidence="1">
    <location>
        <begin position="42"/>
        <end position="281"/>
    </location>
</feature>
<comment type="caution">
    <text evidence="2">The sequence shown here is derived from an EMBL/GenBank/DDBJ whole genome shotgun (WGS) entry which is preliminary data.</text>
</comment>
<keyword evidence="3" id="KW-1185">Reference proteome</keyword>
<accession>A0A1V2HZ50</accession>
<evidence type="ECO:0000313" key="2">
    <source>
        <dbReference type="EMBL" id="ONH22028.1"/>
    </source>
</evidence>
<sequence>MSEDLPDVAAHSGLPVADLQAALGVCHAGGKAALQDRSASSWCGVRITFADQDQAEQTMATLVGPAPDTLRTGSQFGWWFARGHPAWSLYLHRADPLAVRRLFRNLTRMRDLAATVPEIYKPDPRPFGGLTGTEITHDLFRADSEAILSQIRRDDPPLRRPELSAMLLDTLLTAARLDWPAHRNLYARLAHARRTVDHVAVRRLGAQLLTVLTTPAHDRAPFAAPWSDAYATTGSRLADAADKDLLTYRLADVLSKIVTSQWDRLGLAAATQTTLARAATHIYLPHG</sequence>
<dbReference type="EMBL" id="MOMC01000125">
    <property type="protein sequence ID" value="ONH22028.1"/>
    <property type="molecule type" value="Genomic_DNA"/>
</dbReference>